<organism evidence="1 2">
    <name type="scientific">Niallia endozanthoxylica</name>
    <dbReference type="NCBI Taxonomy" id="2036016"/>
    <lineage>
        <taxon>Bacteria</taxon>
        <taxon>Bacillati</taxon>
        <taxon>Bacillota</taxon>
        <taxon>Bacilli</taxon>
        <taxon>Bacillales</taxon>
        <taxon>Bacillaceae</taxon>
        <taxon>Niallia</taxon>
    </lineage>
</organism>
<sequence length="33" mass="4024">MTAWTKMLKLDSVDTKRIKQFIYEFIYEGPEKL</sequence>
<gene>
    <name evidence="1" type="ORF">F4V44_23060</name>
</gene>
<comment type="caution">
    <text evidence="1">The sequence shown here is derived from an EMBL/GenBank/DDBJ whole genome shotgun (WGS) entry which is preliminary data.</text>
</comment>
<accession>A0A5J5H648</accession>
<protein>
    <submittedName>
        <fullName evidence="1">DUF3105 domain-containing protein</fullName>
    </submittedName>
</protein>
<evidence type="ECO:0000313" key="2">
    <source>
        <dbReference type="Proteomes" id="UP000326671"/>
    </source>
</evidence>
<proteinExistence type="predicted"/>
<dbReference type="AlphaFoldDB" id="A0A5J5H648"/>
<keyword evidence="2" id="KW-1185">Reference proteome</keyword>
<reference evidence="1 2" key="1">
    <citation type="submission" date="2019-09" db="EMBL/GenBank/DDBJ databases">
        <title>Whole genome sequences of isolates from the Mars Exploration Rovers.</title>
        <authorList>
            <person name="Seuylemezian A."/>
            <person name="Vaishampayan P."/>
        </authorList>
    </citation>
    <scope>NUCLEOTIDE SEQUENCE [LARGE SCALE GENOMIC DNA]</scope>
    <source>
        <strain evidence="1 2">MER_TA_151</strain>
    </source>
</reference>
<dbReference type="Proteomes" id="UP000326671">
    <property type="component" value="Unassembled WGS sequence"/>
</dbReference>
<dbReference type="EMBL" id="VYKL01000044">
    <property type="protein sequence ID" value="KAA9014884.1"/>
    <property type="molecule type" value="Genomic_DNA"/>
</dbReference>
<evidence type="ECO:0000313" key="1">
    <source>
        <dbReference type="EMBL" id="KAA9014884.1"/>
    </source>
</evidence>
<dbReference type="OrthoDB" id="9809840at2"/>
<dbReference type="RefSeq" id="WP_150442361.1">
    <property type="nucleotide sequence ID" value="NZ_VYKL01000044.1"/>
</dbReference>
<name>A0A5J5H648_9BACI</name>